<dbReference type="InterPro" id="IPR002104">
    <property type="entry name" value="Integrase_catalytic"/>
</dbReference>
<dbReference type="InterPro" id="IPR013762">
    <property type="entry name" value="Integrase-like_cat_sf"/>
</dbReference>
<dbReference type="PANTHER" id="PTHR30349:SF41">
    <property type="entry name" value="INTEGRASE_RECOMBINASE PROTEIN MJ0367-RELATED"/>
    <property type="match status" value="1"/>
</dbReference>
<dbReference type="PROSITE" id="PS51898">
    <property type="entry name" value="TYR_RECOMBINASE"/>
    <property type="match status" value="1"/>
</dbReference>
<comment type="caution">
    <text evidence="7">The sequence shown here is derived from an EMBL/GenBank/DDBJ whole genome shotgun (WGS) entry which is preliminary data.</text>
</comment>
<dbReference type="Proteomes" id="UP000182278">
    <property type="component" value="Unassembled WGS sequence"/>
</dbReference>
<protein>
    <recommendedName>
        <fullName evidence="9">Tyr recombinase domain-containing protein</fullName>
    </recommendedName>
</protein>
<dbReference type="InterPro" id="IPR044068">
    <property type="entry name" value="CB"/>
</dbReference>
<dbReference type="GO" id="GO:0006310">
    <property type="term" value="P:DNA recombination"/>
    <property type="evidence" value="ECO:0007669"/>
    <property type="project" value="UniProtKB-KW"/>
</dbReference>
<dbReference type="InterPro" id="IPR011010">
    <property type="entry name" value="DNA_brk_join_enz"/>
</dbReference>
<dbReference type="AlphaFoldDB" id="A0A1J4SFQ7"/>
<dbReference type="GO" id="GO:0015074">
    <property type="term" value="P:DNA integration"/>
    <property type="evidence" value="ECO:0007669"/>
    <property type="project" value="InterPro"/>
</dbReference>
<evidence type="ECO:0000256" key="2">
    <source>
        <dbReference type="ARBA" id="ARBA00023125"/>
    </source>
</evidence>
<reference evidence="7 8" key="1">
    <citation type="journal article" date="2016" name="Environ. Microbiol.">
        <title>Genomic resolution of a cold subsurface aquifer community provides metabolic insights for novel microbes adapted to high CO concentrations.</title>
        <authorList>
            <person name="Probst A.J."/>
            <person name="Castelle C.J."/>
            <person name="Singh A."/>
            <person name="Brown C.T."/>
            <person name="Anantharaman K."/>
            <person name="Sharon I."/>
            <person name="Hug L.A."/>
            <person name="Burstein D."/>
            <person name="Emerson J.B."/>
            <person name="Thomas B.C."/>
            <person name="Banfield J.F."/>
        </authorList>
    </citation>
    <scope>NUCLEOTIDE SEQUENCE [LARGE SCALE GENOMIC DNA]</scope>
    <source>
        <strain evidence="7">CG1_02_38_46</strain>
    </source>
</reference>
<evidence type="ECO:0008006" key="9">
    <source>
        <dbReference type="Google" id="ProtNLM"/>
    </source>
</evidence>
<proteinExistence type="inferred from homology"/>
<evidence type="ECO:0000313" key="7">
    <source>
        <dbReference type="EMBL" id="OIN97085.1"/>
    </source>
</evidence>
<dbReference type="InterPro" id="IPR010998">
    <property type="entry name" value="Integrase_recombinase_N"/>
</dbReference>
<dbReference type="Pfam" id="PF00589">
    <property type="entry name" value="Phage_integrase"/>
    <property type="match status" value="1"/>
</dbReference>
<evidence type="ECO:0000313" key="8">
    <source>
        <dbReference type="Proteomes" id="UP000182278"/>
    </source>
</evidence>
<dbReference type="SUPFAM" id="SSF56349">
    <property type="entry name" value="DNA breaking-rejoining enzymes"/>
    <property type="match status" value="1"/>
</dbReference>
<dbReference type="Gene3D" id="1.10.150.130">
    <property type="match status" value="1"/>
</dbReference>
<evidence type="ECO:0000256" key="1">
    <source>
        <dbReference type="ARBA" id="ARBA00008857"/>
    </source>
</evidence>
<evidence type="ECO:0000256" key="4">
    <source>
        <dbReference type="PROSITE-ProRule" id="PRU01248"/>
    </source>
</evidence>
<evidence type="ECO:0000259" key="6">
    <source>
        <dbReference type="PROSITE" id="PS51900"/>
    </source>
</evidence>
<name>A0A1J4SFQ7_9BACT</name>
<gene>
    <name evidence="7" type="ORF">AUJ66_04410</name>
</gene>
<accession>A0A1J4SFQ7</accession>
<dbReference type="InterPro" id="IPR050090">
    <property type="entry name" value="Tyrosine_recombinase_XerCD"/>
</dbReference>
<feature type="domain" description="Core-binding (CB)" evidence="6">
    <location>
        <begin position="12"/>
        <end position="103"/>
    </location>
</feature>
<feature type="domain" description="Tyr recombinase" evidence="5">
    <location>
        <begin position="124"/>
        <end position="324"/>
    </location>
</feature>
<evidence type="ECO:0000259" key="5">
    <source>
        <dbReference type="PROSITE" id="PS51898"/>
    </source>
</evidence>
<keyword evidence="2 4" id="KW-0238">DNA-binding</keyword>
<evidence type="ECO:0000256" key="3">
    <source>
        <dbReference type="ARBA" id="ARBA00023172"/>
    </source>
</evidence>
<dbReference type="PROSITE" id="PS51900">
    <property type="entry name" value="CB"/>
    <property type="match status" value="1"/>
</dbReference>
<comment type="similarity">
    <text evidence="1">Belongs to the 'phage' integrase family.</text>
</comment>
<dbReference type="PANTHER" id="PTHR30349">
    <property type="entry name" value="PHAGE INTEGRASE-RELATED"/>
    <property type="match status" value="1"/>
</dbReference>
<dbReference type="GO" id="GO:0003677">
    <property type="term" value="F:DNA binding"/>
    <property type="evidence" value="ECO:0007669"/>
    <property type="project" value="UniProtKB-UniRule"/>
</dbReference>
<keyword evidence="3" id="KW-0233">DNA recombination</keyword>
<dbReference type="Gene3D" id="1.10.443.10">
    <property type="entry name" value="Intergrase catalytic core"/>
    <property type="match status" value="1"/>
</dbReference>
<sequence length="340" mass="40477">MIIMQISCDAKEKMEKKINPFRSSLKDYLYSYFQFMQGLGYKYGTNLSLLKNFDRFLVREGINSLCEINRAFILSWINHHSYLSPFTKTLLLSQVRSFFKYLQRVEVITFNPAQGIIPPKVKKYSPYIYTVEQILRILGEARNMHRNHPYENLTHYTIIYLLYALGLRISEALNIRLKDINLEERTIFIYKGKFGKERLIPFSEKVKQKLEEFLMRRGKKYPPQSQEEPLFMSRYRKAYSKLTIEAHFRALTCNLGLRVKGKNPPRLHDFRHSFAVHRLYKWYQEEKDVLNKLPLLSIYMGHVDIESTQVYLTISNALLKEANKRFQEKFGDIKLGKIKR</sequence>
<dbReference type="STRING" id="1817893.AUJ66_04410"/>
<organism evidence="7 8">
    <name type="scientific">Candidatus Desantisbacteria bacterium CG1_02_38_46</name>
    <dbReference type="NCBI Taxonomy" id="1817893"/>
    <lineage>
        <taxon>Bacteria</taxon>
        <taxon>Candidatus Desantisiibacteriota</taxon>
    </lineage>
</organism>
<dbReference type="EMBL" id="MNUO01000065">
    <property type="protein sequence ID" value="OIN97085.1"/>
    <property type="molecule type" value="Genomic_DNA"/>
</dbReference>